<gene>
    <name evidence="2" type="ORF">MQP27_14675</name>
</gene>
<dbReference type="InterPro" id="IPR046193">
    <property type="entry name" value="DUF6221"/>
</dbReference>
<keyword evidence="3" id="KW-1185">Reference proteome</keyword>
<sequence>MDNDLVAFLRARLDEDADVARRCDGVGHPDLSGFHPAIARHVALHDPVRVLREVEAKRRVLDRHTLSPAEGDPERPWDDRDDCQFDGDPWPCADLLDFALPYLDHADFPARYKSNHESD</sequence>
<accession>A0ABS9Y571</accession>
<comment type="caution">
    <text evidence="2">The sequence shown here is derived from an EMBL/GenBank/DDBJ whole genome shotgun (WGS) entry which is preliminary data.</text>
</comment>
<evidence type="ECO:0000313" key="3">
    <source>
        <dbReference type="Proteomes" id="UP001165269"/>
    </source>
</evidence>
<feature type="region of interest" description="Disordered" evidence="1">
    <location>
        <begin position="62"/>
        <end position="82"/>
    </location>
</feature>
<evidence type="ECO:0000313" key="2">
    <source>
        <dbReference type="EMBL" id="MCI3272358.1"/>
    </source>
</evidence>
<organism evidence="2 3">
    <name type="scientific">Streptomyces cylindrosporus</name>
    <dbReference type="NCBI Taxonomy" id="2927583"/>
    <lineage>
        <taxon>Bacteria</taxon>
        <taxon>Bacillati</taxon>
        <taxon>Actinomycetota</taxon>
        <taxon>Actinomycetes</taxon>
        <taxon>Kitasatosporales</taxon>
        <taxon>Streptomycetaceae</taxon>
        <taxon>Streptomyces</taxon>
    </lineage>
</organism>
<reference evidence="2" key="1">
    <citation type="submission" date="2022-03" db="EMBL/GenBank/DDBJ databases">
        <title>Streptomyces 7R015 and 7R016 isolated from Barleria lupulina in Thailand.</title>
        <authorList>
            <person name="Kanchanasin P."/>
            <person name="Phongsopitanun W."/>
            <person name="Tanasupawat S."/>
        </authorList>
    </citation>
    <scope>NUCLEOTIDE SEQUENCE</scope>
    <source>
        <strain evidence="2">7R015</strain>
    </source>
</reference>
<evidence type="ECO:0000256" key="1">
    <source>
        <dbReference type="SAM" id="MobiDB-lite"/>
    </source>
</evidence>
<protein>
    <submittedName>
        <fullName evidence="2">DUF6221 family protein</fullName>
    </submittedName>
</protein>
<dbReference type="Pfam" id="PF19730">
    <property type="entry name" value="DUF6221"/>
    <property type="match status" value="1"/>
</dbReference>
<proteinExistence type="predicted"/>
<name>A0ABS9Y571_9ACTN</name>
<dbReference type="Proteomes" id="UP001165269">
    <property type="component" value="Unassembled WGS sequence"/>
</dbReference>
<dbReference type="EMBL" id="JALDAY010000004">
    <property type="protein sequence ID" value="MCI3272358.1"/>
    <property type="molecule type" value="Genomic_DNA"/>
</dbReference>
<dbReference type="RefSeq" id="WP_242765514.1">
    <property type="nucleotide sequence ID" value="NZ_JALDAY010000004.1"/>
</dbReference>